<dbReference type="PANTHER" id="PTHR24321:SF8">
    <property type="entry name" value="ESTRADIOL 17-BETA-DEHYDROGENASE 8-RELATED"/>
    <property type="match status" value="1"/>
</dbReference>
<dbReference type="InterPro" id="IPR020904">
    <property type="entry name" value="Sc_DH/Rdtase_CS"/>
</dbReference>
<dbReference type="SUPFAM" id="SSF51735">
    <property type="entry name" value="NAD(P)-binding Rossmann-fold domains"/>
    <property type="match status" value="1"/>
</dbReference>
<evidence type="ECO:0000313" key="3">
    <source>
        <dbReference type="EMBL" id="TRW45506.1"/>
    </source>
</evidence>
<keyword evidence="2" id="KW-0560">Oxidoreductase</keyword>
<dbReference type="InterPro" id="IPR036291">
    <property type="entry name" value="NAD(P)-bd_dom_sf"/>
</dbReference>
<comment type="caution">
    <text evidence="3">The sequence shown here is derived from an EMBL/GenBank/DDBJ whole genome shotgun (WGS) entry which is preliminary data.</text>
</comment>
<organism evidence="3 4">
    <name type="scientific">Georgenia yuyongxinii</name>
    <dbReference type="NCBI Taxonomy" id="2589797"/>
    <lineage>
        <taxon>Bacteria</taxon>
        <taxon>Bacillati</taxon>
        <taxon>Actinomycetota</taxon>
        <taxon>Actinomycetes</taxon>
        <taxon>Micrococcales</taxon>
        <taxon>Bogoriellaceae</taxon>
        <taxon>Georgenia</taxon>
    </lineage>
</organism>
<dbReference type="PROSITE" id="PS00061">
    <property type="entry name" value="ADH_SHORT"/>
    <property type="match status" value="1"/>
</dbReference>
<dbReference type="CDD" id="cd05233">
    <property type="entry name" value="SDR_c"/>
    <property type="match status" value="1"/>
</dbReference>
<accession>A0A552WS16</accession>
<protein>
    <submittedName>
        <fullName evidence="3">SDR family oxidoreductase</fullName>
    </submittedName>
</protein>
<dbReference type="FunFam" id="3.40.50.720:FF:000084">
    <property type="entry name" value="Short-chain dehydrogenase reductase"/>
    <property type="match status" value="1"/>
</dbReference>
<dbReference type="NCBIfam" id="NF005559">
    <property type="entry name" value="PRK07231.1"/>
    <property type="match status" value="1"/>
</dbReference>
<dbReference type="Gene3D" id="3.40.50.720">
    <property type="entry name" value="NAD(P)-binding Rossmann-like Domain"/>
    <property type="match status" value="1"/>
</dbReference>
<dbReference type="PRINTS" id="PR00081">
    <property type="entry name" value="GDHRDH"/>
</dbReference>
<dbReference type="AlphaFoldDB" id="A0A552WS16"/>
<dbReference type="RefSeq" id="WP_143418282.1">
    <property type="nucleotide sequence ID" value="NZ_VJXR01000022.1"/>
</dbReference>
<gene>
    <name evidence="3" type="ORF">FJ693_09460</name>
</gene>
<keyword evidence="4" id="KW-1185">Reference proteome</keyword>
<evidence type="ECO:0000256" key="2">
    <source>
        <dbReference type="ARBA" id="ARBA00023002"/>
    </source>
</evidence>
<dbReference type="EMBL" id="VJXR01000022">
    <property type="protein sequence ID" value="TRW45506.1"/>
    <property type="molecule type" value="Genomic_DNA"/>
</dbReference>
<dbReference type="Proteomes" id="UP000318693">
    <property type="component" value="Unassembled WGS sequence"/>
</dbReference>
<reference evidence="3 4" key="1">
    <citation type="submission" date="2019-07" db="EMBL/GenBank/DDBJ databases">
        <title>Georgenia wutianyii sp. nov. and Georgenia *** sp. nov. isolated from plateau pika (Ochotona curzoniae) in the Qinghai-Tibet plateau of China.</title>
        <authorList>
            <person name="Tian Z."/>
        </authorList>
    </citation>
    <scope>NUCLEOTIDE SEQUENCE [LARGE SCALE GENOMIC DNA]</scope>
    <source>
        <strain evidence="3 4">Z446</strain>
    </source>
</reference>
<sequence length="248" mass="25517">MRLQERVITVTGAASGIGRAIAVQAAKEGAKVVVSDVDETGGAQTVDLIEADGGTAAFLRTDISREDDAQALVDFAVETYGRLDGCANNAGIALASHPLHETPTDLWLKTQAVNATGTFFQLRAQLAYLAKNGGGAIVNTASLAGITPAVGVTAYAASKFAVIGLTKQAALEYVGKGVRVNAIAPGVIRTPIFDNSSPEEMAAFEALQPGGRLGEPEEMATVVCFLLSDEASYVNGAILNADMGATAF</sequence>
<dbReference type="Pfam" id="PF13561">
    <property type="entry name" value="adh_short_C2"/>
    <property type="match status" value="1"/>
</dbReference>
<evidence type="ECO:0000313" key="4">
    <source>
        <dbReference type="Proteomes" id="UP000318693"/>
    </source>
</evidence>
<name>A0A552WS16_9MICO</name>
<proteinExistence type="inferred from homology"/>
<dbReference type="GO" id="GO:0016491">
    <property type="term" value="F:oxidoreductase activity"/>
    <property type="evidence" value="ECO:0007669"/>
    <property type="project" value="UniProtKB-KW"/>
</dbReference>
<dbReference type="PRINTS" id="PR00080">
    <property type="entry name" value="SDRFAMILY"/>
</dbReference>
<comment type="similarity">
    <text evidence="1">Belongs to the short-chain dehydrogenases/reductases (SDR) family.</text>
</comment>
<dbReference type="InterPro" id="IPR002347">
    <property type="entry name" value="SDR_fam"/>
</dbReference>
<evidence type="ECO:0000256" key="1">
    <source>
        <dbReference type="ARBA" id="ARBA00006484"/>
    </source>
</evidence>
<dbReference type="PANTHER" id="PTHR24321">
    <property type="entry name" value="DEHYDROGENASES, SHORT CHAIN"/>
    <property type="match status" value="1"/>
</dbReference>